<dbReference type="SUPFAM" id="SSF47384">
    <property type="entry name" value="Homodimeric domain of signal transducing histidine kinase"/>
    <property type="match status" value="1"/>
</dbReference>
<dbReference type="AlphaFoldDB" id="A0A235F2Z9"/>
<gene>
    <name evidence="19" type="ORF">CGK74_02230</name>
</gene>
<evidence type="ECO:0000256" key="4">
    <source>
        <dbReference type="ARBA" id="ARBA00022553"/>
    </source>
</evidence>
<evidence type="ECO:0000259" key="18">
    <source>
        <dbReference type="PROSITE" id="PS50110"/>
    </source>
</evidence>
<proteinExistence type="predicted"/>
<dbReference type="SMART" id="SM00387">
    <property type="entry name" value="HATPase_c"/>
    <property type="match status" value="1"/>
</dbReference>
<dbReference type="InterPro" id="IPR036890">
    <property type="entry name" value="HATPase_C_sf"/>
</dbReference>
<evidence type="ECO:0000256" key="3">
    <source>
        <dbReference type="ARBA" id="ARBA00012438"/>
    </source>
</evidence>
<comment type="catalytic activity">
    <reaction evidence="1">
        <text>ATP + protein L-histidine = ADP + protein N-phospho-L-histidine.</text>
        <dbReference type="EC" id="2.7.13.3"/>
    </reaction>
</comment>
<dbReference type="PRINTS" id="PR00344">
    <property type="entry name" value="BCTRLSENSOR"/>
</dbReference>
<dbReference type="EMBL" id="NOIH01000003">
    <property type="protein sequence ID" value="OYD55045.1"/>
    <property type="molecule type" value="Genomic_DNA"/>
</dbReference>
<feature type="modified residue" description="4-aspartylphosphate" evidence="15">
    <location>
        <position position="638"/>
    </location>
</feature>
<evidence type="ECO:0000256" key="11">
    <source>
        <dbReference type="ARBA" id="ARBA00023012"/>
    </source>
</evidence>
<dbReference type="Gene3D" id="3.30.565.10">
    <property type="entry name" value="Histidine kinase-like ATPase, C-terminal domain"/>
    <property type="match status" value="1"/>
</dbReference>
<keyword evidence="7" id="KW-0547">Nucleotide-binding</keyword>
<keyword evidence="9" id="KW-0067">ATP-binding</keyword>
<dbReference type="OrthoDB" id="8552871at2"/>
<dbReference type="PANTHER" id="PTHR45339:SF1">
    <property type="entry name" value="HYBRID SIGNAL TRANSDUCTION HISTIDINE KINASE J"/>
    <property type="match status" value="1"/>
</dbReference>
<dbReference type="SUPFAM" id="SSF55874">
    <property type="entry name" value="ATPase domain of HSP90 chaperone/DNA topoisomerase II/histidine kinase"/>
    <property type="match status" value="1"/>
</dbReference>
<dbReference type="InterPro" id="IPR011006">
    <property type="entry name" value="CheY-like_superfamily"/>
</dbReference>
<dbReference type="InterPro" id="IPR035965">
    <property type="entry name" value="PAS-like_dom_sf"/>
</dbReference>
<dbReference type="Pfam" id="PF13426">
    <property type="entry name" value="PAS_9"/>
    <property type="match status" value="1"/>
</dbReference>
<dbReference type="Pfam" id="PF00072">
    <property type="entry name" value="Response_reg"/>
    <property type="match status" value="2"/>
</dbReference>
<comment type="function">
    <text evidence="13">Member of the two-component regulatory system BvgS/BvgA. Phosphorylates BvgA via a four-step phosphorelay in response to environmental signals.</text>
</comment>
<evidence type="ECO:0000256" key="5">
    <source>
        <dbReference type="ARBA" id="ARBA00022679"/>
    </source>
</evidence>
<accession>A0A235F2Z9</accession>
<dbReference type="Pfam" id="PF02518">
    <property type="entry name" value="HATPase_c"/>
    <property type="match status" value="1"/>
</dbReference>
<dbReference type="Proteomes" id="UP000215181">
    <property type="component" value="Unassembled WGS sequence"/>
</dbReference>
<evidence type="ECO:0000313" key="19">
    <source>
        <dbReference type="EMBL" id="OYD55045.1"/>
    </source>
</evidence>
<feature type="domain" description="Response regulatory" evidence="18">
    <location>
        <begin position="584"/>
        <end position="704"/>
    </location>
</feature>
<dbReference type="SMART" id="SM00388">
    <property type="entry name" value="HisKA"/>
    <property type="match status" value="1"/>
</dbReference>
<organism evidence="19 20">
    <name type="scientific">Thauera propionica</name>
    <dbReference type="NCBI Taxonomy" id="2019431"/>
    <lineage>
        <taxon>Bacteria</taxon>
        <taxon>Pseudomonadati</taxon>
        <taxon>Pseudomonadota</taxon>
        <taxon>Betaproteobacteria</taxon>
        <taxon>Rhodocyclales</taxon>
        <taxon>Zoogloeaceae</taxon>
        <taxon>Thauera</taxon>
    </lineage>
</organism>
<keyword evidence="5" id="KW-0808">Transferase</keyword>
<evidence type="ECO:0000256" key="8">
    <source>
        <dbReference type="ARBA" id="ARBA00022777"/>
    </source>
</evidence>
<evidence type="ECO:0000256" key="14">
    <source>
        <dbReference type="ARBA" id="ARBA00070152"/>
    </source>
</evidence>
<comment type="caution">
    <text evidence="19">The sequence shown here is derived from an EMBL/GenBank/DDBJ whole genome shotgun (WGS) entry which is preliminary data.</text>
</comment>
<keyword evidence="8" id="KW-0418">Kinase</keyword>
<name>A0A235F2Z9_9RHOO</name>
<keyword evidence="10 16" id="KW-1133">Transmembrane helix</keyword>
<keyword evidence="20" id="KW-1185">Reference proteome</keyword>
<dbReference type="GO" id="GO:0005524">
    <property type="term" value="F:ATP binding"/>
    <property type="evidence" value="ECO:0007669"/>
    <property type="project" value="UniProtKB-KW"/>
</dbReference>
<evidence type="ECO:0000256" key="16">
    <source>
        <dbReference type="SAM" id="Phobius"/>
    </source>
</evidence>
<protein>
    <recommendedName>
        <fullName evidence="14">Virulence sensor protein BvgS</fullName>
        <ecNumber evidence="3">2.7.13.3</ecNumber>
    </recommendedName>
</protein>
<dbReference type="InterPro" id="IPR000014">
    <property type="entry name" value="PAS"/>
</dbReference>
<evidence type="ECO:0000259" key="17">
    <source>
        <dbReference type="PROSITE" id="PS50109"/>
    </source>
</evidence>
<dbReference type="SMART" id="SM00448">
    <property type="entry name" value="REC"/>
    <property type="match status" value="2"/>
</dbReference>
<evidence type="ECO:0000256" key="9">
    <source>
        <dbReference type="ARBA" id="ARBA00022840"/>
    </source>
</evidence>
<dbReference type="PROSITE" id="PS50109">
    <property type="entry name" value="HIS_KIN"/>
    <property type="match status" value="1"/>
</dbReference>
<dbReference type="Gene3D" id="3.40.50.2300">
    <property type="match status" value="2"/>
</dbReference>
<feature type="transmembrane region" description="Helical" evidence="16">
    <location>
        <begin position="12"/>
        <end position="32"/>
    </location>
</feature>
<evidence type="ECO:0000256" key="12">
    <source>
        <dbReference type="ARBA" id="ARBA00023136"/>
    </source>
</evidence>
<dbReference type="CDD" id="cd16922">
    <property type="entry name" value="HATPase_EvgS-ArcB-TorS-like"/>
    <property type="match status" value="1"/>
</dbReference>
<dbReference type="InterPro" id="IPR003661">
    <property type="entry name" value="HisK_dim/P_dom"/>
</dbReference>
<dbReference type="Pfam" id="PF00512">
    <property type="entry name" value="HisKA"/>
    <property type="match status" value="1"/>
</dbReference>
<dbReference type="EC" id="2.7.13.3" evidence="3"/>
<dbReference type="RefSeq" id="WP_094266892.1">
    <property type="nucleotide sequence ID" value="NZ_NOIH01000003.1"/>
</dbReference>
<dbReference type="CDD" id="cd00130">
    <property type="entry name" value="PAS"/>
    <property type="match status" value="1"/>
</dbReference>
<dbReference type="InterPro" id="IPR036097">
    <property type="entry name" value="HisK_dim/P_sf"/>
</dbReference>
<sequence length="853" mass="92778">MSLAADSLLWRHLPEVGVAIGGVLLLLLAWLYSLRHAVRRRTAALSAAHAELAERVKEQACLYAVFERSEDLEGPLADVLSDIAALLPAGFFHPDSAVASIEWAGQVHATGRMAGTVSRISAGICPRGVCDGTVTVAYRDAWPPQDEGPFLHEERRLIEAVAARLAGMILRRESEERLLQSEERFRRLFDDTRQPTALLEDGRFVAANRASLAMLGLSEAAQLLGRTPLDISPARQPDGRASSDMAADLFERIRVEGACEFEWSHLRAGGEDFTARVLLTAIQQGDKELLHVVWSDISEQKRIEHELALYRQSLERQVEARTAELAHALELAEAAARAKSDFLANMSHEIRTPLNAVVGMTYLALKAEPSVEVRDCLERIQHSSQHLLGVINDILDFSKLEAEKVSLEHEAFELETVLQGVANVVGDKATAKGLEFVVDVMPGTPNALVGDALRVGQILINLAGNAVKFTERGFVTVQVSLLASEGETLVLRFAVRDSGIGIDETHRARLFQSFQQADSSTTRRYGGTGLGLAISKRLASLMGGHIGVDSVPGKGATFWFTARFGGGIEQAGRLSVQPDLRGLRVLLVDDSAEAREAVGDMLRSLSFVVEATDSAAAASSFMHEARARGRAFDVALVDWRMPGIDGIEFARRLRGEEGVPPMALMLTAFERDEAVGPAREAGIREMLVKPVMPSTLFDTVMRLIGNGARSVRPAPPDSRELLREKAGLRGVRALVVEDNEVNQVVAREFLKALGLVVDIAPDGAVALEMVQRKPYDVVLMDMQMPVMDGLTATAEIRKLPGMDALPILAMTANAMAGDRERCLAAGMNDHVAKPIDPRVLADKLQQWVRPAAP</sequence>
<dbReference type="CDD" id="cd17546">
    <property type="entry name" value="REC_hyHK_CKI1_RcsC-like"/>
    <property type="match status" value="2"/>
</dbReference>
<evidence type="ECO:0000256" key="1">
    <source>
        <dbReference type="ARBA" id="ARBA00000085"/>
    </source>
</evidence>
<comment type="subcellular location">
    <subcellularLocation>
        <location evidence="2">Membrane</location>
    </subcellularLocation>
</comment>
<dbReference type="GO" id="GO:0000155">
    <property type="term" value="F:phosphorelay sensor kinase activity"/>
    <property type="evidence" value="ECO:0007669"/>
    <property type="project" value="InterPro"/>
</dbReference>
<dbReference type="Gene3D" id="1.10.287.130">
    <property type="match status" value="1"/>
</dbReference>
<dbReference type="SUPFAM" id="SSF55785">
    <property type="entry name" value="PYP-like sensor domain (PAS domain)"/>
    <property type="match status" value="1"/>
</dbReference>
<dbReference type="GO" id="GO:0016020">
    <property type="term" value="C:membrane"/>
    <property type="evidence" value="ECO:0007669"/>
    <property type="project" value="UniProtKB-SubCell"/>
</dbReference>
<dbReference type="InterPro" id="IPR004358">
    <property type="entry name" value="Sig_transdc_His_kin-like_C"/>
</dbReference>
<evidence type="ECO:0000256" key="10">
    <source>
        <dbReference type="ARBA" id="ARBA00022989"/>
    </source>
</evidence>
<dbReference type="NCBIfam" id="TIGR00229">
    <property type="entry name" value="sensory_box"/>
    <property type="match status" value="1"/>
</dbReference>
<dbReference type="PANTHER" id="PTHR45339">
    <property type="entry name" value="HYBRID SIGNAL TRANSDUCTION HISTIDINE KINASE J"/>
    <property type="match status" value="1"/>
</dbReference>
<dbReference type="SUPFAM" id="SSF52172">
    <property type="entry name" value="CheY-like"/>
    <property type="match status" value="2"/>
</dbReference>
<keyword evidence="11" id="KW-0902">Two-component regulatory system</keyword>
<dbReference type="PROSITE" id="PS50110">
    <property type="entry name" value="RESPONSE_REGULATORY"/>
    <property type="match status" value="2"/>
</dbReference>
<keyword evidence="6 16" id="KW-0812">Transmembrane</keyword>
<feature type="domain" description="Histidine kinase" evidence="17">
    <location>
        <begin position="345"/>
        <end position="566"/>
    </location>
</feature>
<keyword evidence="12 16" id="KW-0472">Membrane</keyword>
<evidence type="ECO:0000256" key="7">
    <source>
        <dbReference type="ARBA" id="ARBA00022741"/>
    </source>
</evidence>
<dbReference type="Gene3D" id="3.30.450.20">
    <property type="entry name" value="PAS domain"/>
    <property type="match status" value="1"/>
</dbReference>
<reference evidence="19 20" key="1">
    <citation type="submission" date="2017-07" db="EMBL/GenBank/DDBJ databases">
        <title>Thauera sp. KNDSS-Mac4 genome sequence and assembly.</title>
        <authorList>
            <person name="Mayilraj S."/>
        </authorList>
    </citation>
    <scope>NUCLEOTIDE SEQUENCE [LARGE SCALE GENOMIC DNA]</scope>
    <source>
        <strain evidence="19 20">KNDSS-Mac4</strain>
    </source>
</reference>
<dbReference type="CDD" id="cd00082">
    <property type="entry name" value="HisKA"/>
    <property type="match status" value="1"/>
</dbReference>
<dbReference type="FunFam" id="1.10.287.130:FF:000004">
    <property type="entry name" value="Ethylene receptor 1"/>
    <property type="match status" value="1"/>
</dbReference>
<evidence type="ECO:0000256" key="6">
    <source>
        <dbReference type="ARBA" id="ARBA00022692"/>
    </source>
</evidence>
<evidence type="ECO:0000313" key="20">
    <source>
        <dbReference type="Proteomes" id="UP000215181"/>
    </source>
</evidence>
<feature type="modified residue" description="4-aspartylphosphate" evidence="15">
    <location>
        <position position="781"/>
    </location>
</feature>
<dbReference type="InterPro" id="IPR005467">
    <property type="entry name" value="His_kinase_dom"/>
</dbReference>
<evidence type="ECO:0000256" key="2">
    <source>
        <dbReference type="ARBA" id="ARBA00004370"/>
    </source>
</evidence>
<evidence type="ECO:0000256" key="15">
    <source>
        <dbReference type="PROSITE-ProRule" id="PRU00169"/>
    </source>
</evidence>
<dbReference type="InterPro" id="IPR001789">
    <property type="entry name" value="Sig_transdc_resp-reg_receiver"/>
</dbReference>
<dbReference type="FunFam" id="3.30.565.10:FF:000010">
    <property type="entry name" value="Sensor histidine kinase RcsC"/>
    <property type="match status" value="1"/>
</dbReference>
<keyword evidence="4 15" id="KW-0597">Phosphoprotein</keyword>
<dbReference type="InterPro" id="IPR003594">
    <property type="entry name" value="HATPase_dom"/>
</dbReference>
<feature type="domain" description="Response regulatory" evidence="18">
    <location>
        <begin position="732"/>
        <end position="848"/>
    </location>
</feature>
<evidence type="ECO:0000256" key="13">
    <source>
        <dbReference type="ARBA" id="ARBA00058004"/>
    </source>
</evidence>